<proteinExistence type="predicted"/>
<feature type="non-terminal residue" evidence="1">
    <location>
        <position position="88"/>
    </location>
</feature>
<name>A0A1A8R2C6_9TELE</name>
<dbReference type="AlphaFoldDB" id="A0A1A8R2C6"/>
<sequence>DNILLHVPPRSEFLILAELSLATLRRKLILAACFSNLVRSIITQGSSWPQMIGRASNGHSTDFAPFYHKRPIQPRSKCCLLTSFFSHS</sequence>
<protein>
    <submittedName>
        <fullName evidence="1">Uncharacterized protein</fullName>
    </submittedName>
</protein>
<feature type="non-terminal residue" evidence="1">
    <location>
        <position position="1"/>
    </location>
</feature>
<reference evidence="1" key="2">
    <citation type="submission" date="2016-06" db="EMBL/GenBank/DDBJ databases">
        <title>The genome of a short-lived fish provides insights into sex chromosome evolution and the genetic control of aging.</title>
        <authorList>
            <person name="Reichwald K."/>
            <person name="Felder M."/>
            <person name="Petzold A."/>
            <person name="Koch P."/>
            <person name="Groth M."/>
            <person name="Platzer M."/>
        </authorList>
    </citation>
    <scope>NUCLEOTIDE SEQUENCE</scope>
    <source>
        <tissue evidence="1">Brain</tissue>
    </source>
</reference>
<gene>
    <name evidence="1" type="primary">Nfu_g_1_016208</name>
</gene>
<dbReference type="EMBL" id="HAEG01015424">
    <property type="protein sequence ID" value="SBS00111.1"/>
    <property type="molecule type" value="Transcribed_RNA"/>
</dbReference>
<evidence type="ECO:0000313" key="1">
    <source>
        <dbReference type="EMBL" id="SBS00111.1"/>
    </source>
</evidence>
<reference evidence="1" key="1">
    <citation type="submission" date="2016-05" db="EMBL/GenBank/DDBJ databases">
        <authorList>
            <person name="Lavstsen T."/>
            <person name="Jespersen J.S."/>
        </authorList>
    </citation>
    <scope>NUCLEOTIDE SEQUENCE</scope>
    <source>
        <tissue evidence="1">Brain</tissue>
    </source>
</reference>
<organism evidence="1">
    <name type="scientific">Nothobranchius pienaari</name>
    <dbReference type="NCBI Taxonomy" id="704102"/>
    <lineage>
        <taxon>Eukaryota</taxon>
        <taxon>Metazoa</taxon>
        <taxon>Chordata</taxon>
        <taxon>Craniata</taxon>
        <taxon>Vertebrata</taxon>
        <taxon>Euteleostomi</taxon>
        <taxon>Actinopterygii</taxon>
        <taxon>Neopterygii</taxon>
        <taxon>Teleostei</taxon>
        <taxon>Neoteleostei</taxon>
        <taxon>Acanthomorphata</taxon>
        <taxon>Ovalentaria</taxon>
        <taxon>Atherinomorphae</taxon>
        <taxon>Cyprinodontiformes</taxon>
        <taxon>Nothobranchiidae</taxon>
        <taxon>Nothobranchius</taxon>
    </lineage>
</organism>
<accession>A0A1A8R2C6</accession>